<evidence type="ECO:0000256" key="2">
    <source>
        <dbReference type="SAM" id="SignalP"/>
    </source>
</evidence>
<dbReference type="EMBL" id="JBHTEY010000004">
    <property type="protein sequence ID" value="MFC7618374.1"/>
    <property type="molecule type" value="Genomic_DNA"/>
</dbReference>
<evidence type="ECO:0000313" key="3">
    <source>
        <dbReference type="EMBL" id="MFC7618374.1"/>
    </source>
</evidence>
<organism evidence="3 4">
    <name type="scientific">Actinokineospora soli</name>
    <dbReference type="NCBI Taxonomy" id="1048753"/>
    <lineage>
        <taxon>Bacteria</taxon>
        <taxon>Bacillati</taxon>
        <taxon>Actinomycetota</taxon>
        <taxon>Actinomycetes</taxon>
        <taxon>Pseudonocardiales</taxon>
        <taxon>Pseudonocardiaceae</taxon>
        <taxon>Actinokineospora</taxon>
    </lineage>
</organism>
<feature type="signal peptide" evidence="2">
    <location>
        <begin position="1"/>
        <end position="21"/>
    </location>
</feature>
<evidence type="ECO:0000313" key="4">
    <source>
        <dbReference type="Proteomes" id="UP001596512"/>
    </source>
</evidence>
<keyword evidence="2" id="KW-0732">Signal</keyword>
<feature type="compositionally biased region" description="Low complexity" evidence="1">
    <location>
        <begin position="110"/>
        <end position="141"/>
    </location>
</feature>
<feature type="chain" id="PRO_5045378888" description="Secreted protein" evidence="2">
    <location>
        <begin position="22"/>
        <end position="141"/>
    </location>
</feature>
<gene>
    <name evidence="3" type="ORF">ACFQV2_38430</name>
</gene>
<keyword evidence="4" id="KW-1185">Reference proteome</keyword>
<evidence type="ECO:0008006" key="5">
    <source>
        <dbReference type="Google" id="ProtNLM"/>
    </source>
</evidence>
<evidence type="ECO:0000256" key="1">
    <source>
        <dbReference type="SAM" id="MobiDB-lite"/>
    </source>
</evidence>
<sequence>MRRRVGTIATGLALVLGGATASLVLGTTTAAAAEPIVVGSCSTSIQGAPGTPISLAPSAVVGPVLSVVRAVPLLGGTLAGGVENALNTMGNIPLGVIPSADTTIGGGTIAAPRCRASRPPSTTSRSSAACSTRSSPASRTP</sequence>
<comment type="caution">
    <text evidence="3">The sequence shown here is derived from an EMBL/GenBank/DDBJ whole genome shotgun (WGS) entry which is preliminary data.</text>
</comment>
<feature type="region of interest" description="Disordered" evidence="1">
    <location>
        <begin position="108"/>
        <end position="141"/>
    </location>
</feature>
<reference evidence="4" key="1">
    <citation type="journal article" date="2019" name="Int. J. Syst. Evol. Microbiol.">
        <title>The Global Catalogue of Microorganisms (GCM) 10K type strain sequencing project: providing services to taxonomists for standard genome sequencing and annotation.</title>
        <authorList>
            <consortium name="The Broad Institute Genomics Platform"/>
            <consortium name="The Broad Institute Genome Sequencing Center for Infectious Disease"/>
            <person name="Wu L."/>
            <person name="Ma J."/>
        </authorList>
    </citation>
    <scope>NUCLEOTIDE SEQUENCE [LARGE SCALE GENOMIC DNA]</scope>
    <source>
        <strain evidence="4">JCM 17695</strain>
    </source>
</reference>
<protein>
    <recommendedName>
        <fullName evidence="5">Secreted protein</fullName>
    </recommendedName>
</protein>
<name>A0ABW2TZ79_9PSEU</name>
<proteinExistence type="predicted"/>
<dbReference type="Proteomes" id="UP001596512">
    <property type="component" value="Unassembled WGS sequence"/>
</dbReference>
<accession>A0ABW2TZ79</accession>